<comment type="caution">
    <text evidence="2">The sequence shown here is derived from an EMBL/GenBank/DDBJ whole genome shotgun (WGS) entry which is preliminary data.</text>
</comment>
<accession>A0A9R1XSW6</accession>
<dbReference type="Proteomes" id="UP000235145">
    <property type="component" value="Unassembled WGS sequence"/>
</dbReference>
<evidence type="ECO:0000313" key="2">
    <source>
        <dbReference type="EMBL" id="KAJ0224304.1"/>
    </source>
</evidence>
<gene>
    <name evidence="2" type="ORF">LSAT_V11C100021430</name>
</gene>
<evidence type="ECO:0000313" key="3">
    <source>
        <dbReference type="Proteomes" id="UP000235145"/>
    </source>
</evidence>
<feature type="region of interest" description="Disordered" evidence="1">
    <location>
        <begin position="1"/>
        <end position="101"/>
    </location>
</feature>
<sequence length="214" mass="21891">MSEPSEPPYSPIRPMASLEATNTPAAPSSGGPPPSLEAAPSSGCPPQSLEAAPSFGGLPPSHEATPSSGGLPLYFEATPSSGGPPPYPVTAPSPDGLPPSVAATMQSVLTQSQTSPSTLTHATPPPFPNSGVPNQYIVPPLLPFFFNTTGSSKSQTTSITPFVNSLYANNTIIGPSITPQPHNHPLLMASTASASPLALYQQIPMAQQPNSQYP</sequence>
<dbReference type="EMBL" id="NBSK02000001">
    <property type="protein sequence ID" value="KAJ0224304.1"/>
    <property type="molecule type" value="Genomic_DNA"/>
</dbReference>
<proteinExistence type="predicted"/>
<dbReference type="AlphaFoldDB" id="A0A9R1XSW6"/>
<feature type="compositionally biased region" description="Pro residues" evidence="1">
    <location>
        <begin position="1"/>
        <end position="11"/>
    </location>
</feature>
<keyword evidence="3" id="KW-1185">Reference proteome</keyword>
<feature type="compositionally biased region" description="Pro residues" evidence="1">
    <location>
        <begin position="82"/>
        <end position="97"/>
    </location>
</feature>
<organism evidence="2 3">
    <name type="scientific">Lactuca sativa</name>
    <name type="common">Garden lettuce</name>
    <dbReference type="NCBI Taxonomy" id="4236"/>
    <lineage>
        <taxon>Eukaryota</taxon>
        <taxon>Viridiplantae</taxon>
        <taxon>Streptophyta</taxon>
        <taxon>Embryophyta</taxon>
        <taxon>Tracheophyta</taxon>
        <taxon>Spermatophyta</taxon>
        <taxon>Magnoliopsida</taxon>
        <taxon>eudicotyledons</taxon>
        <taxon>Gunneridae</taxon>
        <taxon>Pentapetalae</taxon>
        <taxon>asterids</taxon>
        <taxon>campanulids</taxon>
        <taxon>Asterales</taxon>
        <taxon>Asteraceae</taxon>
        <taxon>Cichorioideae</taxon>
        <taxon>Cichorieae</taxon>
        <taxon>Lactucinae</taxon>
        <taxon>Lactuca</taxon>
    </lineage>
</organism>
<name>A0A9R1XSW6_LACSA</name>
<protein>
    <submittedName>
        <fullName evidence="2">Uncharacterized protein</fullName>
    </submittedName>
</protein>
<reference evidence="2 3" key="1">
    <citation type="journal article" date="2017" name="Nat. Commun.">
        <title>Genome assembly with in vitro proximity ligation data and whole-genome triplication in lettuce.</title>
        <authorList>
            <person name="Reyes-Chin-Wo S."/>
            <person name="Wang Z."/>
            <person name="Yang X."/>
            <person name="Kozik A."/>
            <person name="Arikit S."/>
            <person name="Song C."/>
            <person name="Xia L."/>
            <person name="Froenicke L."/>
            <person name="Lavelle D.O."/>
            <person name="Truco M.J."/>
            <person name="Xia R."/>
            <person name="Zhu S."/>
            <person name="Xu C."/>
            <person name="Xu H."/>
            <person name="Xu X."/>
            <person name="Cox K."/>
            <person name="Korf I."/>
            <person name="Meyers B.C."/>
            <person name="Michelmore R.W."/>
        </authorList>
    </citation>
    <scope>NUCLEOTIDE SEQUENCE [LARGE SCALE GENOMIC DNA]</scope>
    <source>
        <strain evidence="3">cv. Salinas</strain>
        <tissue evidence="2">Seedlings</tissue>
    </source>
</reference>
<evidence type="ECO:0000256" key="1">
    <source>
        <dbReference type="SAM" id="MobiDB-lite"/>
    </source>
</evidence>